<reference evidence="1 2" key="1">
    <citation type="journal article" date="2021" name="Elife">
        <title>Chloroplast acquisition without the gene transfer in kleptoplastic sea slugs, Plakobranchus ocellatus.</title>
        <authorList>
            <person name="Maeda T."/>
            <person name="Takahashi S."/>
            <person name="Yoshida T."/>
            <person name="Shimamura S."/>
            <person name="Takaki Y."/>
            <person name="Nagai Y."/>
            <person name="Toyoda A."/>
            <person name="Suzuki Y."/>
            <person name="Arimoto A."/>
            <person name="Ishii H."/>
            <person name="Satoh N."/>
            <person name="Nishiyama T."/>
            <person name="Hasebe M."/>
            <person name="Maruyama T."/>
            <person name="Minagawa J."/>
            <person name="Obokata J."/>
            <person name="Shigenobu S."/>
        </authorList>
    </citation>
    <scope>NUCLEOTIDE SEQUENCE [LARGE SCALE GENOMIC DNA]</scope>
</reference>
<dbReference type="Proteomes" id="UP000735302">
    <property type="component" value="Unassembled WGS sequence"/>
</dbReference>
<keyword evidence="2" id="KW-1185">Reference proteome</keyword>
<organism evidence="1 2">
    <name type="scientific">Plakobranchus ocellatus</name>
    <dbReference type="NCBI Taxonomy" id="259542"/>
    <lineage>
        <taxon>Eukaryota</taxon>
        <taxon>Metazoa</taxon>
        <taxon>Spiralia</taxon>
        <taxon>Lophotrochozoa</taxon>
        <taxon>Mollusca</taxon>
        <taxon>Gastropoda</taxon>
        <taxon>Heterobranchia</taxon>
        <taxon>Euthyneura</taxon>
        <taxon>Panpulmonata</taxon>
        <taxon>Sacoglossa</taxon>
        <taxon>Placobranchoidea</taxon>
        <taxon>Plakobranchidae</taxon>
        <taxon>Plakobranchus</taxon>
    </lineage>
</organism>
<dbReference type="AlphaFoldDB" id="A0AAV4CL95"/>
<proteinExistence type="predicted"/>
<gene>
    <name evidence="1" type="ORF">PoB_005909700</name>
</gene>
<accession>A0AAV4CL95</accession>
<evidence type="ECO:0000313" key="1">
    <source>
        <dbReference type="EMBL" id="GFO32592.1"/>
    </source>
</evidence>
<evidence type="ECO:0000313" key="2">
    <source>
        <dbReference type="Proteomes" id="UP000735302"/>
    </source>
</evidence>
<sequence length="71" mass="8020">MRCEYITSSNGIAYDRITLENEPEPLDDCPVQLYQGTITKYDGLLRPKKTSSNQIEPWLVSLGVQGFALIE</sequence>
<name>A0AAV4CL95_9GAST</name>
<protein>
    <submittedName>
        <fullName evidence="1">Uncharacterized protein</fullName>
    </submittedName>
</protein>
<dbReference type="EMBL" id="BLXT01006630">
    <property type="protein sequence ID" value="GFO32592.1"/>
    <property type="molecule type" value="Genomic_DNA"/>
</dbReference>
<comment type="caution">
    <text evidence="1">The sequence shown here is derived from an EMBL/GenBank/DDBJ whole genome shotgun (WGS) entry which is preliminary data.</text>
</comment>